<feature type="domain" description="DUF5017" evidence="2">
    <location>
        <begin position="32"/>
        <end position="187"/>
    </location>
</feature>
<dbReference type="InterPro" id="IPR032185">
    <property type="entry name" value="DUF5017"/>
</dbReference>
<dbReference type="Proteomes" id="UP000766986">
    <property type="component" value="Unassembled WGS sequence"/>
</dbReference>
<dbReference type="SUPFAM" id="SSF49299">
    <property type="entry name" value="PKD domain"/>
    <property type="match status" value="1"/>
</dbReference>
<keyword evidence="4" id="KW-1185">Reference proteome</keyword>
<dbReference type="Pfam" id="PF16409">
    <property type="entry name" value="DUF5017"/>
    <property type="match status" value="1"/>
</dbReference>
<protein>
    <submittedName>
        <fullName evidence="3">DUF5017 domain-containing protein</fullName>
    </submittedName>
</protein>
<organism evidence="3 4">
    <name type="scientific">Mediterranea massiliensis</name>
    <dbReference type="NCBI Taxonomy" id="1841865"/>
    <lineage>
        <taxon>Bacteria</taxon>
        <taxon>Pseudomonadati</taxon>
        <taxon>Bacteroidota</taxon>
        <taxon>Bacteroidia</taxon>
        <taxon>Bacteroidales</taxon>
        <taxon>Bacteroidaceae</taxon>
        <taxon>Mediterranea</taxon>
    </lineage>
</organism>
<sequence>MIILKTNLHKYCRHTLTALLACGGILMQSCSDRVDSVDFNVSIPQEIYAGEPMTFLFEGNPDYIVFYSGTAGNQYANRNRTSIDIDRMDISYSITQRYTTRQDFKEPILHIMVSEDFTGEQTAAAIQAATWTELSAQTGSTTIEKPFPVPNPDAVEQNPTGYANATNVDFSTYKDKQFFFAFKYLAGLHPTTSGGSGANATYANHPRIDITEMNMQKVAAGSGETIVMDDLQNEWGFSTIFVNSMTQATYTISSNTLMFQPQGDHRDQPVEVWMISQRLDPTSVEPDRGTALKGTNIALSSYQYTYTEPGTYTATFIATNANMWDSKQTVREVTFEVKDRNSAGEGGGEAEGGNEAAESGN</sequence>
<dbReference type="InterPro" id="IPR035986">
    <property type="entry name" value="PKD_dom_sf"/>
</dbReference>
<dbReference type="EMBL" id="JACLYZ010000019">
    <property type="protein sequence ID" value="MBM6735427.1"/>
    <property type="molecule type" value="Genomic_DNA"/>
</dbReference>
<evidence type="ECO:0000313" key="4">
    <source>
        <dbReference type="Proteomes" id="UP000766986"/>
    </source>
</evidence>
<evidence type="ECO:0000256" key="1">
    <source>
        <dbReference type="SAM" id="MobiDB-lite"/>
    </source>
</evidence>
<reference evidence="3 4" key="1">
    <citation type="journal article" date="2021" name="Sci. Rep.">
        <title>The distribution of antibiotic resistance genes in chicken gut microbiota commensals.</title>
        <authorList>
            <person name="Juricova H."/>
            <person name="Matiasovicova J."/>
            <person name="Kubasova T."/>
            <person name="Cejkova D."/>
            <person name="Rychlik I."/>
        </authorList>
    </citation>
    <scope>NUCLEOTIDE SEQUENCE [LARGE SCALE GENOMIC DNA]</scope>
    <source>
        <strain evidence="3 4">An772</strain>
    </source>
</reference>
<proteinExistence type="predicted"/>
<evidence type="ECO:0000259" key="2">
    <source>
        <dbReference type="Pfam" id="PF16409"/>
    </source>
</evidence>
<dbReference type="PROSITE" id="PS51257">
    <property type="entry name" value="PROKAR_LIPOPROTEIN"/>
    <property type="match status" value="1"/>
</dbReference>
<comment type="caution">
    <text evidence="3">The sequence shown here is derived from an EMBL/GenBank/DDBJ whole genome shotgun (WGS) entry which is preliminary data.</text>
</comment>
<name>A0ABS2E1A1_9BACT</name>
<accession>A0ABS2E1A1</accession>
<gene>
    <name evidence="3" type="ORF">H7U35_09370</name>
</gene>
<feature type="region of interest" description="Disordered" evidence="1">
    <location>
        <begin position="337"/>
        <end position="361"/>
    </location>
</feature>
<evidence type="ECO:0000313" key="3">
    <source>
        <dbReference type="EMBL" id="MBM6735427.1"/>
    </source>
</evidence>
<dbReference type="RefSeq" id="WP_205095652.1">
    <property type="nucleotide sequence ID" value="NZ_JACLYZ010000019.1"/>
</dbReference>